<dbReference type="RefSeq" id="XP_001890403.1">
    <property type="nucleotide sequence ID" value="XM_001890368.1"/>
</dbReference>
<evidence type="ECO:0000313" key="2">
    <source>
        <dbReference type="EMBL" id="EDQ98952.1"/>
    </source>
</evidence>
<reference evidence="2 3" key="1">
    <citation type="journal article" date="2008" name="Nature">
        <title>The genome of Laccaria bicolor provides insights into mycorrhizal symbiosis.</title>
        <authorList>
            <person name="Martin F."/>
            <person name="Aerts A."/>
            <person name="Ahren D."/>
            <person name="Brun A."/>
            <person name="Danchin E.G.J."/>
            <person name="Duchaussoy F."/>
            <person name="Gibon J."/>
            <person name="Kohler A."/>
            <person name="Lindquist E."/>
            <person name="Pereda V."/>
            <person name="Salamov A."/>
            <person name="Shapiro H.J."/>
            <person name="Wuyts J."/>
            <person name="Blaudez D."/>
            <person name="Buee M."/>
            <person name="Brokstein P."/>
            <person name="Canbaeck B."/>
            <person name="Cohen D."/>
            <person name="Courty P.E."/>
            <person name="Coutinho P.M."/>
            <person name="Delaruelle C."/>
            <person name="Detter J.C."/>
            <person name="Deveau A."/>
            <person name="DiFazio S."/>
            <person name="Duplessis S."/>
            <person name="Fraissinet-Tachet L."/>
            <person name="Lucic E."/>
            <person name="Frey-Klett P."/>
            <person name="Fourrey C."/>
            <person name="Feussner I."/>
            <person name="Gay G."/>
            <person name="Grimwood J."/>
            <person name="Hoegger P.J."/>
            <person name="Jain P."/>
            <person name="Kilaru S."/>
            <person name="Labbe J."/>
            <person name="Lin Y.C."/>
            <person name="Legue V."/>
            <person name="Le Tacon F."/>
            <person name="Marmeisse R."/>
            <person name="Melayah D."/>
            <person name="Montanini B."/>
            <person name="Muratet M."/>
            <person name="Nehls U."/>
            <person name="Niculita-Hirzel H."/>
            <person name="Oudot-Le Secq M.P."/>
            <person name="Peter M."/>
            <person name="Quesneville H."/>
            <person name="Rajashekar B."/>
            <person name="Reich M."/>
            <person name="Rouhier N."/>
            <person name="Schmutz J."/>
            <person name="Yin T."/>
            <person name="Chalot M."/>
            <person name="Henrissat B."/>
            <person name="Kuees U."/>
            <person name="Lucas S."/>
            <person name="Van de Peer Y."/>
            <person name="Podila G.K."/>
            <person name="Polle A."/>
            <person name="Pukkila P.J."/>
            <person name="Richardson P.M."/>
            <person name="Rouze P."/>
            <person name="Sanders I.R."/>
            <person name="Stajich J.E."/>
            <person name="Tunlid A."/>
            <person name="Tuskan G."/>
            <person name="Grigoriev I.V."/>
        </authorList>
    </citation>
    <scope>NUCLEOTIDE SEQUENCE [LARGE SCALE GENOMIC DNA]</scope>
    <source>
        <strain evidence="3">S238N-H82 / ATCC MYA-4686</strain>
    </source>
</reference>
<feature type="region of interest" description="Disordered" evidence="1">
    <location>
        <begin position="20"/>
        <end position="41"/>
    </location>
</feature>
<keyword evidence="3" id="KW-1185">Reference proteome</keyword>
<gene>
    <name evidence="2" type="ORF">LACBIDRAFT_335517</name>
</gene>
<evidence type="ECO:0000313" key="3">
    <source>
        <dbReference type="Proteomes" id="UP000001194"/>
    </source>
</evidence>
<dbReference type="OrthoDB" id="3035098at2759"/>
<dbReference type="KEGG" id="lbc:LACBIDRAFT_335517"/>
<dbReference type="GeneID" id="6086057"/>
<evidence type="ECO:0000256" key="1">
    <source>
        <dbReference type="SAM" id="MobiDB-lite"/>
    </source>
</evidence>
<dbReference type="InParanoid" id="B0E2I2"/>
<proteinExistence type="predicted"/>
<dbReference type="EMBL" id="DS547182">
    <property type="protein sequence ID" value="EDQ98952.1"/>
    <property type="molecule type" value="Genomic_DNA"/>
</dbReference>
<sequence>MCNHLRRYWMQRIRLLIQKFPPPDSTTKKPPGPTPAHSITPSELEYELRKSALMLSILINLVDIAGYSINSNGKSHEAWTLLAKQYGGASDRARNMWERALANCKFEEGMKVAGENGHIKKMRALHKAANNVGAEITDIRFITKLLDSFPKFWDPIILNLYDKEDLSEVIMKLTSHGECLANRASETTKTTNHAFDSVKALEATVHTLQAEVKTLRTRPGGSSNPNKSHLVCSNPSCRKTGHLIPDCFQMGGGKQGQYPPWWKGKRTISPIANLVFSSLTIDGTINTGRHFALSATFDNNLVYTIYMSLVLKMFGSCVMAPTLSKKSCDITFDQSKISWFKI</sequence>
<name>B0E2I2_LACBS</name>
<accession>B0E2I2</accession>
<dbReference type="HOGENOM" id="CLU_068271_0_0_1"/>
<dbReference type="Proteomes" id="UP000001194">
    <property type="component" value="Unassembled WGS sequence"/>
</dbReference>
<organism evidence="3">
    <name type="scientific">Laccaria bicolor (strain S238N-H82 / ATCC MYA-4686)</name>
    <name type="common">Bicoloured deceiver</name>
    <name type="synonym">Laccaria laccata var. bicolor</name>
    <dbReference type="NCBI Taxonomy" id="486041"/>
    <lineage>
        <taxon>Eukaryota</taxon>
        <taxon>Fungi</taxon>
        <taxon>Dikarya</taxon>
        <taxon>Basidiomycota</taxon>
        <taxon>Agaricomycotina</taxon>
        <taxon>Agaricomycetes</taxon>
        <taxon>Agaricomycetidae</taxon>
        <taxon>Agaricales</taxon>
        <taxon>Agaricineae</taxon>
        <taxon>Hydnangiaceae</taxon>
        <taxon>Laccaria</taxon>
    </lineage>
</organism>
<dbReference type="AlphaFoldDB" id="B0E2I2"/>
<feature type="compositionally biased region" description="Pro residues" evidence="1">
    <location>
        <begin position="20"/>
        <end position="34"/>
    </location>
</feature>
<dbReference type="Pfam" id="PF14223">
    <property type="entry name" value="Retrotran_gag_2"/>
    <property type="match status" value="1"/>
</dbReference>
<protein>
    <submittedName>
        <fullName evidence="2">Predicted protein</fullName>
    </submittedName>
</protein>